<dbReference type="SUPFAM" id="SSF55724">
    <property type="entry name" value="Mog1p/PsbP-like"/>
    <property type="match status" value="1"/>
</dbReference>
<comment type="similarity">
    <text evidence="11">Belongs to the PsbP family.</text>
</comment>
<evidence type="ECO:0000256" key="11">
    <source>
        <dbReference type="ARBA" id="ARBA00035638"/>
    </source>
</evidence>
<dbReference type="PANTHER" id="PTHR31407">
    <property type="match status" value="1"/>
</dbReference>
<evidence type="ECO:0000256" key="4">
    <source>
        <dbReference type="ARBA" id="ARBA00022640"/>
    </source>
</evidence>
<dbReference type="GO" id="GO:0009523">
    <property type="term" value="C:photosystem II"/>
    <property type="evidence" value="ECO:0007669"/>
    <property type="project" value="UniProtKB-KW"/>
</dbReference>
<dbReference type="GO" id="GO:0009534">
    <property type="term" value="C:chloroplast thylakoid"/>
    <property type="evidence" value="ECO:0007669"/>
    <property type="project" value="UniProtKB-SubCell"/>
</dbReference>
<keyword evidence="15" id="KW-1185">Reference proteome</keyword>
<evidence type="ECO:0000313" key="15">
    <source>
        <dbReference type="Proteomes" id="UP001603857"/>
    </source>
</evidence>
<accession>A0ABD1LVE8</accession>
<keyword evidence="5" id="KW-0809">Transit peptide</keyword>
<keyword evidence="2" id="KW-0150">Chloroplast</keyword>
<protein>
    <recommendedName>
        <fullName evidence="10">23 kDa subunit of oxygen evolving system of photosystem II</fullName>
    </recommendedName>
    <alternativeName>
        <fullName evidence="9">23 kDa thylakoid membrane protein</fullName>
    </alternativeName>
    <alternativeName>
        <fullName evidence="8">OEC 23 kDa subunit</fullName>
    </alternativeName>
</protein>
<dbReference type="InterPro" id="IPR002683">
    <property type="entry name" value="PsbP_C"/>
</dbReference>
<reference evidence="14 15" key="1">
    <citation type="submission" date="2024-08" db="EMBL/GenBank/DDBJ databases">
        <title>Insights into the chromosomal genome structure of Flemingia macrophylla.</title>
        <authorList>
            <person name="Ding Y."/>
            <person name="Zhao Y."/>
            <person name="Bi W."/>
            <person name="Wu M."/>
            <person name="Zhao G."/>
            <person name="Gong Y."/>
            <person name="Li W."/>
            <person name="Zhang P."/>
        </authorList>
    </citation>
    <scope>NUCLEOTIDE SEQUENCE [LARGE SCALE GENOMIC DNA]</scope>
    <source>
        <strain evidence="14">DYQJB</strain>
        <tissue evidence="14">Leaf</tissue>
    </source>
</reference>
<evidence type="ECO:0000256" key="3">
    <source>
        <dbReference type="ARBA" id="ARBA00022531"/>
    </source>
</evidence>
<evidence type="ECO:0000256" key="1">
    <source>
        <dbReference type="ARBA" id="ARBA00002851"/>
    </source>
</evidence>
<feature type="domain" description="PsbP C-terminal" evidence="13">
    <location>
        <begin position="48"/>
        <end position="132"/>
    </location>
</feature>
<evidence type="ECO:0000256" key="8">
    <source>
        <dbReference type="ARBA" id="ARBA00029584"/>
    </source>
</evidence>
<dbReference type="GO" id="GO:0015979">
    <property type="term" value="P:photosynthesis"/>
    <property type="evidence" value="ECO:0007669"/>
    <property type="project" value="UniProtKB-KW"/>
</dbReference>
<evidence type="ECO:0000256" key="5">
    <source>
        <dbReference type="ARBA" id="ARBA00022946"/>
    </source>
</evidence>
<keyword evidence="6" id="KW-0793">Thylakoid</keyword>
<evidence type="ECO:0000256" key="7">
    <source>
        <dbReference type="ARBA" id="ARBA00023276"/>
    </source>
</evidence>
<evidence type="ECO:0000259" key="13">
    <source>
        <dbReference type="Pfam" id="PF01789"/>
    </source>
</evidence>
<evidence type="ECO:0000256" key="2">
    <source>
        <dbReference type="ARBA" id="ARBA00022528"/>
    </source>
</evidence>
<evidence type="ECO:0000256" key="12">
    <source>
        <dbReference type="ARBA" id="ARBA00046272"/>
    </source>
</evidence>
<name>A0ABD1LVE8_9FABA</name>
<comment type="subcellular location">
    <subcellularLocation>
        <location evidence="12">Plastid</location>
        <location evidence="12">Chloroplast thylakoid</location>
    </subcellularLocation>
</comment>
<dbReference type="EMBL" id="JBGMDY010000007">
    <property type="protein sequence ID" value="KAL2327488.1"/>
    <property type="molecule type" value="Genomic_DNA"/>
</dbReference>
<evidence type="ECO:0000256" key="9">
    <source>
        <dbReference type="ARBA" id="ARBA00031606"/>
    </source>
</evidence>
<evidence type="ECO:0000256" key="6">
    <source>
        <dbReference type="ARBA" id="ARBA00023078"/>
    </source>
</evidence>
<dbReference type="Pfam" id="PF01789">
    <property type="entry name" value="PsbP"/>
    <property type="match status" value="1"/>
</dbReference>
<keyword evidence="4" id="KW-0934">Plastid</keyword>
<dbReference type="PANTHER" id="PTHR31407:SF6">
    <property type="entry name" value="OXYGEN-EVOLVING ENHANCER PROTEIN 2-1, CHLOROPLASTIC"/>
    <property type="match status" value="1"/>
</dbReference>
<keyword evidence="7" id="KW-0604">Photosystem II</keyword>
<evidence type="ECO:0000256" key="10">
    <source>
        <dbReference type="ARBA" id="ARBA00032148"/>
    </source>
</evidence>
<dbReference type="Proteomes" id="UP001603857">
    <property type="component" value="Unassembled WGS sequence"/>
</dbReference>
<sequence length="138" mass="15138">MWTTNLRTEHLAPTVGPDPTTLPLSLARKYMFWQNRDGPPSAKADNIPETVDYLLGTQTFFGQTDAEGDFDANVVATANILESSTSVIDGKQYYTLSVLTRTADGDESGKHKLITATVKDGKLYIFKAQAGTRYSLCI</sequence>
<gene>
    <name evidence="14" type="ORF">Fmac_020915</name>
</gene>
<organism evidence="14 15">
    <name type="scientific">Flemingia macrophylla</name>
    <dbReference type="NCBI Taxonomy" id="520843"/>
    <lineage>
        <taxon>Eukaryota</taxon>
        <taxon>Viridiplantae</taxon>
        <taxon>Streptophyta</taxon>
        <taxon>Embryophyta</taxon>
        <taxon>Tracheophyta</taxon>
        <taxon>Spermatophyta</taxon>
        <taxon>Magnoliopsida</taxon>
        <taxon>eudicotyledons</taxon>
        <taxon>Gunneridae</taxon>
        <taxon>Pentapetalae</taxon>
        <taxon>rosids</taxon>
        <taxon>fabids</taxon>
        <taxon>Fabales</taxon>
        <taxon>Fabaceae</taxon>
        <taxon>Papilionoideae</taxon>
        <taxon>50 kb inversion clade</taxon>
        <taxon>NPAAA clade</taxon>
        <taxon>indigoferoid/millettioid clade</taxon>
        <taxon>Phaseoleae</taxon>
        <taxon>Flemingia</taxon>
    </lineage>
</organism>
<keyword evidence="3" id="KW-0602">Photosynthesis</keyword>
<comment type="function">
    <text evidence="1">May be involved in the regulation of photosystem II.</text>
</comment>
<proteinExistence type="inferred from homology"/>
<dbReference type="Gene3D" id="3.40.1000.10">
    <property type="entry name" value="Mog1/PsbP, alpha/beta/alpha sandwich"/>
    <property type="match status" value="1"/>
</dbReference>
<comment type="caution">
    <text evidence="14">The sequence shown here is derived from an EMBL/GenBank/DDBJ whole genome shotgun (WGS) entry which is preliminary data.</text>
</comment>
<dbReference type="AlphaFoldDB" id="A0ABD1LVE8"/>
<dbReference type="InterPro" id="IPR016123">
    <property type="entry name" value="Mog1/PsbP_a/b/a-sand"/>
</dbReference>
<evidence type="ECO:0000313" key="14">
    <source>
        <dbReference type="EMBL" id="KAL2327488.1"/>
    </source>
</evidence>